<evidence type="ECO:0000256" key="2">
    <source>
        <dbReference type="ARBA" id="ARBA00023157"/>
    </source>
</evidence>
<comment type="similarity">
    <text evidence="3">Belongs to the PMEI family.</text>
</comment>
<proteinExistence type="inferred from homology"/>
<organism evidence="6 7">
    <name type="scientific">Camellia sinensis var. sinensis</name>
    <name type="common">China tea</name>
    <dbReference type="NCBI Taxonomy" id="542762"/>
    <lineage>
        <taxon>Eukaryota</taxon>
        <taxon>Viridiplantae</taxon>
        <taxon>Streptophyta</taxon>
        <taxon>Embryophyta</taxon>
        <taxon>Tracheophyta</taxon>
        <taxon>Spermatophyta</taxon>
        <taxon>Magnoliopsida</taxon>
        <taxon>eudicotyledons</taxon>
        <taxon>Gunneridae</taxon>
        <taxon>Pentapetalae</taxon>
        <taxon>asterids</taxon>
        <taxon>Ericales</taxon>
        <taxon>Theaceae</taxon>
        <taxon>Camellia</taxon>
    </lineage>
</organism>
<dbReference type="GO" id="GO:0004857">
    <property type="term" value="F:enzyme inhibitor activity"/>
    <property type="evidence" value="ECO:0007669"/>
    <property type="project" value="InterPro"/>
</dbReference>
<evidence type="ECO:0000313" key="6">
    <source>
        <dbReference type="EMBL" id="THG11559.1"/>
    </source>
</evidence>
<reference evidence="6 7" key="1">
    <citation type="journal article" date="2018" name="Proc. Natl. Acad. Sci. U.S.A.">
        <title>Draft genome sequence of Camellia sinensis var. sinensis provides insights into the evolution of the tea genome and tea quality.</title>
        <authorList>
            <person name="Wei C."/>
            <person name="Yang H."/>
            <person name="Wang S."/>
            <person name="Zhao J."/>
            <person name="Liu C."/>
            <person name="Gao L."/>
            <person name="Xia E."/>
            <person name="Lu Y."/>
            <person name="Tai Y."/>
            <person name="She G."/>
            <person name="Sun J."/>
            <person name="Cao H."/>
            <person name="Tong W."/>
            <person name="Gao Q."/>
            <person name="Li Y."/>
            <person name="Deng W."/>
            <person name="Jiang X."/>
            <person name="Wang W."/>
            <person name="Chen Q."/>
            <person name="Zhang S."/>
            <person name="Li H."/>
            <person name="Wu J."/>
            <person name="Wang P."/>
            <person name="Li P."/>
            <person name="Shi C."/>
            <person name="Zheng F."/>
            <person name="Jian J."/>
            <person name="Huang B."/>
            <person name="Shan D."/>
            <person name="Shi M."/>
            <person name="Fang C."/>
            <person name="Yue Y."/>
            <person name="Li F."/>
            <person name="Li D."/>
            <person name="Wei S."/>
            <person name="Han B."/>
            <person name="Jiang C."/>
            <person name="Yin Y."/>
            <person name="Xia T."/>
            <person name="Zhang Z."/>
            <person name="Bennetzen J.L."/>
            <person name="Zhao S."/>
            <person name="Wan X."/>
        </authorList>
    </citation>
    <scope>NUCLEOTIDE SEQUENCE [LARGE SCALE GENOMIC DNA]</scope>
    <source>
        <strain evidence="7">cv. Shuchazao</strain>
        <tissue evidence="6">Leaf</tissue>
    </source>
</reference>
<comment type="caution">
    <text evidence="6">The sequence shown here is derived from an EMBL/GenBank/DDBJ whole genome shotgun (WGS) entry which is preliminary data.</text>
</comment>
<dbReference type="PANTHER" id="PTHR35357:SF8">
    <property type="entry name" value="OS01G0111000 PROTEIN"/>
    <property type="match status" value="1"/>
</dbReference>
<evidence type="ECO:0000256" key="1">
    <source>
        <dbReference type="ARBA" id="ARBA00022729"/>
    </source>
</evidence>
<protein>
    <recommendedName>
        <fullName evidence="5">Pectinesterase inhibitor domain-containing protein</fullName>
    </recommendedName>
</protein>
<dbReference type="Gene3D" id="1.20.140.40">
    <property type="entry name" value="Invertase/pectin methylesterase inhibitor family protein"/>
    <property type="match status" value="2"/>
</dbReference>
<name>A0A4S4E6B8_CAMSN</name>
<dbReference type="SUPFAM" id="SSF101148">
    <property type="entry name" value="Plant invertase/pectin methylesterase inhibitor"/>
    <property type="match status" value="2"/>
</dbReference>
<gene>
    <name evidence="6" type="ORF">TEA_016210</name>
</gene>
<dbReference type="InterPro" id="IPR006501">
    <property type="entry name" value="Pectinesterase_inhib_dom"/>
</dbReference>
<dbReference type="Pfam" id="PF04043">
    <property type="entry name" value="PMEI"/>
    <property type="match status" value="1"/>
</dbReference>
<dbReference type="EMBL" id="SDRB02007208">
    <property type="protein sequence ID" value="THG11559.1"/>
    <property type="molecule type" value="Genomic_DNA"/>
</dbReference>
<dbReference type="PANTHER" id="PTHR35357">
    <property type="entry name" value="OS02G0537100 PROTEIN"/>
    <property type="match status" value="1"/>
</dbReference>
<keyword evidence="1 4" id="KW-0732">Signal</keyword>
<feature type="signal peptide" evidence="4">
    <location>
        <begin position="1"/>
        <end position="20"/>
    </location>
</feature>
<evidence type="ECO:0000256" key="3">
    <source>
        <dbReference type="ARBA" id="ARBA00038471"/>
    </source>
</evidence>
<dbReference type="AlphaFoldDB" id="A0A4S4E6B8"/>
<dbReference type="InterPro" id="IPR035513">
    <property type="entry name" value="Invertase/methylesterase_inhib"/>
</dbReference>
<evidence type="ECO:0000259" key="5">
    <source>
        <dbReference type="Pfam" id="PF04043"/>
    </source>
</evidence>
<evidence type="ECO:0000313" key="7">
    <source>
        <dbReference type="Proteomes" id="UP000306102"/>
    </source>
</evidence>
<evidence type="ECO:0000256" key="4">
    <source>
        <dbReference type="SAM" id="SignalP"/>
    </source>
</evidence>
<keyword evidence="2" id="KW-1015">Disulfide bond</keyword>
<dbReference type="NCBIfam" id="TIGR01614">
    <property type="entry name" value="PME_inhib"/>
    <property type="match status" value="1"/>
</dbReference>
<feature type="chain" id="PRO_5020441113" description="Pectinesterase inhibitor domain-containing protein" evidence="4">
    <location>
        <begin position="21"/>
        <end position="160"/>
    </location>
</feature>
<sequence length="160" mass="17583">MKSLVSLTFVVLLIIPLHLSQNLVVAKDDLITKVCNHSSFQQFCVSILRSDHRSSKANVTGLGIIVLDVPQSSRANVKGLSLILVHVTIAKATVALNNINKLKGPSLQFRVPLRKCSKLYNMVLNYHVPKTLHALTIGDHKADEDGMFKSLTGAEECKKI</sequence>
<accession>A0A4S4E6B8</accession>
<feature type="domain" description="Pectinesterase inhibitor" evidence="5">
    <location>
        <begin position="29"/>
        <end position="141"/>
    </location>
</feature>
<keyword evidence="7" id="KW-1185">Reference proteome</keyword>
<dbReference type="Proteomes" id="UP000306102">
    <property type="component" value="Unassembled WGS sequence"/>
</dbReference>